<reference evidence="3" key="1">
    <citation type="journal article" date="2021" name="Sci. Rep.">
        <title>Diploid genomic architecture of Nitzschia inconspicua, an elite biomass production diatom.</title>
        <authorList>
            <person name="Oliver A."/>
            <person name="Podell S."/>
            <person name="Pinowska A."/>
            <person name="Traller J.C."/>
            <person name="Smith S.R."/>
            <person name="McClure R."/>
            <person name="Beliaev A."/>
            <person name="Bohutskyi P."/>
            <person name="Hill E.A."/>
            <person name="Rabines A."/>
            <person name="Zheng H."/>
            <person name="Allen L.Z."/>
            <person name="Kuo A."/>
            <person name="Grigoriev I.V."/>
            <person name="Allen A.E."/>
            <person name="Hazlebeck D."/>
            <person name="Allen E.E."/>
        </authorList>
    </citation>
    <scope>NUCLEOTIDE SEQUENCE</scope>
    <source>
        <strain evidence="3">Hildebrandi</strain>
    </source>
</reference>
<dbReference type="Pfam" id="PF00226">
    <property type="entry name" value="DnaJ"/>
    <property type="match status" value="1"/>
</dbReference>
<dbReference type="OrthoDB" id="10250354at2759"/>
<evidence type="ECO:0000313" key="4">
    <source>
        <dbReference type="Proteomes" id="UP000693970"/>
    </source>
</evidence>
<feature type="compositionally biased region" description="Polar residues" evidence="1">
    <location>
        <begin position="154"/>
        <end position="182"/>
    </location>
</feature>
<evidence type="ECO:0000313" key="3">
    <source>
        <dbReference type="EMBL" id="KAG7360446.1"/>
    </source>
</evidence>
<dbReference type="GO" id="GO:0051082">
    <property type="term" value="F:unfolded protein binding"/>
    <property type="evidence" value="ECO:0007669"/>
    <property type="project" value="TreeGrafter"/>
</dbReference>
<evidence type="ECO:0000256" key="1">
    <source>
        <dbReference type="SAM" id="MobiDB-lite"/>
    </source>
</evidence>
<dbReference type="PANTHER" id="PTHR43948">
    <property type="entry name" value="DNAJ HOMOLOG SUBFAMILY B"/>
    <property type="match status" value="1"/>
</dbReference>
<feature type="domain" description="J" evidence="2">
    <location>
        <begin position="10"/>
        <end position="75"/>
    </location>
</feature>
<dbReference type="AlphaFoldDB" id="A0A9K3PV30"/>
<feature type="region of interest" description="Disordered" evidence="1">
    <location>
        <begin position="217"/>
        <end position="237"/>
    </location>
</feature>
<dbReference type="Proteomes" id="UP000693970">
    <property type="component" value="Unassembled WGS sequence"/>
</dbReference>
<gene>
    <name evidence="3" type="ORF">IV203_035545</name>
</gene>
<dbReference type="InterPro" id="IPR018253">
    <property type="entry name" value="DnaJ_domain_CS"/>
</dbReference>
<reference evidence="3" key="2">
    <citation type="submission" date="2021-04" db="EMBL/GenBank/DDBJ databases">
        <authorList>
            <person name="Podell S."/>
        </authorList>
    </citation>
    <scope>NUCLEOTIDE SEQUENCE</scope>
    <source>
        <strain evidence="3">Hildebrandi</strain>
    </source>
</reference>
<feature type="region of interest" description="Disordered" evidence="1">
    <location>
        <begin position="84"/>
        <end position="105"/>
    </location>
</feature>
<dbReference type="InterPro" id="IPR001623">
    <property type="entry name" value="DnaJ_domain"/>
</dbReference>
<protein>
    <submittedName>
        <fullName evidence="3">Chaperone protein DnaJ</fullName>
    </submittedName>
</protein>
<evidence type="ECO:0000259" key="2">
    <source>
        <dbReference type="PROSITE" id="PS50076"/>
    </source>
</evidence>
<dbReference type="CDD" id="cd06257">
    <property type="entry name" value="DnaJ"/>
    <property type="match status" value="1"/>
</dbReference>
<comment type="caution">
    <text evidence="3">The sequence shown here is derived from an EMBL/GenBank/DDBJ whole genome shotgun (WGS) entry which is preliminary data.</text>
</comment>
<feature type="compositionally biased region" description="Polar residues" evidence="1">
    <location>
        <begin position="90"/>
        <end position="99"/>
    </location>
</feature>
<proteinExistence type="predicted"/>
<sequence>MKTPQDDDRTYYEVLEISPDASELDIKKAYRRLALKHHPDRNGGSSESTERFKEIGEAYDCLSDPVKKHDYDASLRQHQYERMHSGFSRPASTNSSPHASSYYGGRASNRVFPMAGYTRRPHDFDAFAQFDRNFGHDPFFQEAFRDMDEEFSRRFQSSKTTTPTNDQATSAATDIQPQPSTKVKSKEGWIPWLLRQCGVEFQMTSYVSNGRGSVTATHYSSSNKSSYNQKQSSVYRDAQGRQVRVQSMERNGNQIEDTYVNNRLVQRKINGIVEPMERIGS</sequence>
<dbReference type="PROSITE" id="PS00636">
    <property type="entry name" value="DNAJ_1"/>
    <property type="match status" value="1"/>
</dbReference>
<dbReference type="EMBL" id="JAGRRH010000013">
    <property type="protein sequence ID" value="KAG7360446.1"/>
    <property type="molecule type" value="Genomic_DNA"/>
</dbReference>
<keyword evidence="4" id="KW-1185">Reference proteome</keyword>
<dbReference type="GO" id="GO:0051087">
    <property type="term" value="F:protein-folding chaperone binding"/>
    <property type="evidence" value="ECO:0007669"/>
    <property type="project" value="TreeGrafter"/>
</dbReference>
<feature type="region of interest" description="Disordered" evidence="1">
    <location>
        <begin position="151"/>
        <end position="182"/>
    </location>
</feature>
<dbReference type="PROSITE" id="PS50076">
    <property type="entry name" value="DNAJ_2"/>
    <property type="match status" value="1"/>
</dbReference>
<dbReference type="PANTHER" id="PTHR43948:SF10">
    <property type="entry name" value="MRJ, ISOFORM E"/>
    <property type="match status" value="1"/>
</dbReference>
<name>A0A9K3PV30_9STRA</name>
<feature type="compositionally biased region" description="Low complexity" evidence="1">
    <location>
        <begin position="219"/>
        <end position="233"/>
    </location>
</feature>
<dbReference type="GO" id="GO:0005737">
    <property type="term" value="C:cytoplasm"/>
    <property type="evidence" value="ECO:0007669"/>
    <property type="project" value="TreeGrafter"/>
</dbReference>
<organism evidence="3 4">
    <name type="scientific">Nitzschia inconspicua</name>
    <dbReference type="NCBI Taxonomy" id="303405"/>
    <lineage>
        <taxon>Eukaryota</taxon>
        <taxon>Sar</taxon>
        <taxon>Stramenopiles</taxon>
        <taxon>Ochrophyta</taxon>
        <taxon>Bacillariophyta</taxon>
        <taxon>Bacillariophyceae</taxon>
        <taxon>Bacillariophycidae</taxon>
        <taxon>Bacillariales</taxon>
        <taxon>Bacillariaceae</taxon>
        <taxon>Nitzschia</taxon>
    </lineage>
</organism>
<dbReference type="SMART" id="SM00271">
    <property type="entry name" value="DnaJ"/>
    <property type="match status" value="1"/>
</dbReference>
<accession>A0A9K3PV30</accession>
<dbReference type="GO" id="GO:0044183">
    <property type="term" value="F:protein folding chaperone"/>
    <property type="evidence" value="ECO:0007669"/>
    <property type="project" value="TreeGrafter"/>
</dbReference>